<reference evidence="12" key="2">
    <citation type="submission" date="2025-09" db="UniProtKB">
        <authorList>
            <consortium name="Ensembl"/>
        </authorList>
    </citation>
    <scope>IDENTIFICATION</scope>
</reference>
<dbReference type="PANTHER" id="PTHR23426:SF65">
    <property type="entry name" value="FERREDOXIN-2, MITOCHONDRIAL"/>
    <property type="match status" value="1"/>
</dbReference>
<evidence type="ECO:0000256" key="5">
    <source>
        <dbReference type="ARBA" id="ARBA00023014"/>
    </source>
</evidence>
<dbReference type="InterPro" id="IPR001055">
    <property type="entry name" value="Adrenodoxin-like"/>
</dbReference>
<keyword evidence="3" id="KW-0479">Metal-binding</keyword>
<keyword evidence="4" id="KW-0408">Iron</keyword>
<protein>
    <recommendedName>
        <fullName evidence="8">Ferredoxin-2, mitochondrial</fullName>
    </recommendedName>
    <alternativeName>
        <fullName evidence="6">Adrenodoxin-like protein</fullName>
    </alternativeName>
    <alternativeName>
        <fullName evidence="9">Ferredoxin-1-like protein</fullName>
    </alternativeName>
</protein>
<dbReference type="PROSITE" id="PS00814">
    <property type="entry name" value="ADX"/>
    <property type="match status" value="1"/>
</dbReference>
<keyword evidence="5" id="KW-0411">Iron-sulfur</keyword>
<dbReference type="PRINTS" id="PR00355">
    <property type="entry name" value="ADRENODOXIN"/>
</dbReference>
<accession>A0A8C7C2R2</accession>
<dbReference type="GO" id="GO:0009055">
    <property type="term" value="F:electron transfer activity"/>
    <property type="evidence" value="ECO:0007669"/>
    <property type="project" value="TreeGrafter"/>
</dbReference>
<evidence type="ECO:0000256" key="3">
    <source>
        <dbReference type="ARBA" id="ARBA00022723"/>
    </source>
</evidence>
<evidence type="ECO:0000313" key="13">
    <source>
        <dbReference type="Proteomes" id="UP000694425"/>
    </source>
</evidence>
<evidence type="ECO:0000256" key="6">
    <source>
        <dbReference type="ARBA" id="ARBA00032838"/>
    </source>
</evidence>
<dbReference type="GO" id="GO:0051537">
    <property type="term" value="F:2 iron, 2 sulfur cluster binding"/>
    <property type="evidence" value="ECO:0007669"/>
    <property type="project" value="UniProtKB-KW"/>
</dbReference>
<comment type="similarity">
    <text evidence="1">Belongs to the adrenodoxin/putidaredoxin family.</text>
</comment>
<sequence length="260" mass="28204">MVLKKELAGSWDKQWAWVGSRGWPRRSCGGEPAWLPRTLAVPSWSPSCKCPTQTTVLVFGQLRASWVAGLPLGMPSPGSRDACHGRLRGPGRRECWISAAGGQGNLVEPACGLLGVRGGSGASDSQKIPRDRYLGRLGDCVNPSSDACEARRGRSPNRVFQARARRGKKKLAAPTGPGTWACEASLACSTCHVYVSEDHLDLLPPPDEREDDMLDMAPLLQENSRLGCQIVLTPELEGAEFTLPKITRNFYVDGHVPKPH</sequence>
<dbReference type="InterPro" id="IPR036010">
    <property type="entry name" value="2Fe-2S_ferredoxin-like_sf"/>
</dbReference>
<dbReference type="Ensembl" id="ENSNVIT00000035769.1">
    <property type="protein sequence ID" value="ENSNVIP00000030889.1"/>
    <property type="gene ID" value="ENSNVIG00000023780.1"/>
</dbReference>
<reference evidence="12" key="1">
    <citation type="submission" date="2025-08" db="UniProtKB">
        <authorList>
            <consortium name="Ensembl"/>
        </authorList>
    </citation>
    <scope>IDENTIFICATION</scope>
</reference>
<dbReference type="GeneTree" id="ENSGT00940000161143"/>
<dbReference type="GO" id="GO:0140647">
    <property type="term" value="P:P450-containing electron transport chain"/>
    <property type="evidence" value="ECO:0007669"/>
    <property type="project" value="InterPro"/>
</dbReference>
<evidence type="ECO:0000256" key="9">
    <source>
        <dbReference type="ARBA" id="ARBA00041497"/>
    </source>
</evidence>
<dbReference type="SUPFAM" id="SSF54292">
    <property type="entry name" value="2Fe-2S ferredoxin-like"/>
    <property type="match status" value="1"/>
</dbReference>
<dbReference type="InterPro" id="IPR018298">
    <property type="entry name" value="Adrenodoxin_Fe-S_BS"/>
</dbReference>
<evidence type="ECO:0000256" key="4">
    <source>
        <dbReference type="ARBA" id="ARBA00023004"/>
    </source>
</evidence>
<dbReference type="Pfam" id="PF00111">
    <property type="entry name" value="Fer2"/>
    <property type="match status" value="1"/>
</dbReference>
<dbReference type="CDD" id="cd00207">
    <property type="entry name" value="fer2"/>
    <property type="match status" value="1"/>
</dbReference>
<feature type="domain" description="2Fe-2S ferredoxin-type" evidence="11">
    <location>
        <begin position="180"/>
        <end position="232"/>
    </location>
</feature>
<evidence type="ECO:0000256" key="7">
    <source>
        <dbReference type="ARBA" id="ARBA00034078"/>
    </source>
</evidence>
<dbReference type="Proteomes" id="UP000694425">
    <property type="component" value="Unplaced"/>
</dbReference>
<proteinExistence type="inferred from homology"/>
<evidence type="ECO:0000256" key="8">
    <source>
        <dbReference type="ARBA" id="ARBA00040942"/>
    </source>
</evidence>
<keyword evidence="13" id="KW-1185">Reference proteome</keyword>
<keyword evidence="2" id="KW-0001">2Fe-2S</keyword>
<organism evidence="12 13">
    <name type="scientific">Neovison vison</name>
    <name type="common">American mink</name>
    <name type="synonym">Mustela vison</name>
    <dbReference type="NCBI Taxonomy" id="452646"/>
    <lineage>
        <taxon>Eukaryota</taxon>
        <taxon>Metazoa</taxon>
        <taxon>Chordata</taxon>
        <taxon>Craniata</taxon>
        <taxon>Vertebrata</taxon>
        <taxon>Euteleostomi</taxon>
        <taxon>Mammalia</taxon>
        <taxon>Eutheria</taxon>
        <taxon>Laurasiatheria</taxon>
        <taxon>Carnivora</taxon>
        <taxon>Caniformia</taxon>
        <taxon>Musteloidea</taxon>
        <taxon>Mustelidae</taxon>
        <taxon>Mustelinae</taxon>
        <taxon>Neogale</taxon>
    </lineage>
</organism>
<name>A0A8C7C2R2_NEOVI</name>
<dbReference type="InterPro" id="IPR012675">
    <property type="entry name" value="Beta-grasp_dom_sf"/>
</dbReference>
<dbReference type="GO" id="GO:0005739">
    <property type="term" value="C:mitochondrion"/>
    <property type="evidence" value="ECO:0007669"/>
    <property type="project" value="TreeGrafter"/>
</dbReference>
<dbReference type="InterPro" id="IPR001041">
    <property type="entry name" value="2Fe-2S_ferredoxin-type"/>
</dbReference>
<evidence type="ECO:0000256" key="10">
    <source>
        <dbReference type="ARBA" id="ARBA00058507"/>
    </source>
</evidence>
<evidence type="ECO:0000259" key="11">
    <source>
        <dbReference type="Pfam" id="PF00111"/>
    </source>
</evidence>
<evidence type="ECO:0000313" key="12">
    <source>
        <dbReference type="Ensembl" id="ENSNVIP00000030889.1"/>
    </source>
</evidence>
<evidence type="ECO:0000256" key="1">
    <source>
        <dbReference type="ARBA" id="ARBA00010914"/>
    </source>
</evidence>
<dbReference type="AlphaFoldDB" id="A0A8C7C2R2"/>
<comment type="cofactor">
    <cofactor evidence="7">
        <name>[2Fe-2S] cluster</name>
        <dbReference type="ChEBI" id="CHEBI:190135"/>
    </cofactor>
</comment>
<dbReference type="PANTHER" id="PTHR23426">
    <property type="entry name" value="FERREDOXIN/ADRENODOXIN"/>
    <property type="match status" value="1"/>
</dbReference>
<dbReference type="GO" id="GO:0046872">
    <property type="term" value="F:metal ion binding"/>
    <property type="evidence" value="ECO:0007669"/>
    <property type="project" value="UniProtKB-KW"/>
</dbReference>
<dbReference type="Gene3D" id="3.10.20.30">
    <property type="match status" value="1"/>
</dbReference>
<comment type="function">
    <text evidence="10">Electron donor, of the core iron-sulfur cluster (ISC) assembly complex, that acts to reduce the persulfide into sulfide during [2Fe-2S] clusters assembly on the scaffolding protein ISCU. The core iron-sulfur cluster (ISC) assembly complex is involved in the de novo synthesis of a [2Fe-2S] cluster, the first step of the mitochondrial iron-sulfur protein biogenesis. This process is initiated by the cysteine desulfurase complex (NFS1:LYRM4:NDUFAB1) that produces persulfide which is delivered on the scaffold protein ISCU in a FXN-dependent manner. Then this complex is stabilized by FDX2 which provides reducing equivalents to accomplish the [2Fe-2S] cluster assembly. Finally, the [2Fe-2S] cluster is transferred from ISCU to chaperone proteins, including HSCB, HSPA9 and GLRX5. Essential for coenzyme Q biosynthesis: together with FDXR, transfers the electrons required for the hydroxylation reaction performed by COQ6.</text>
</comment>
<evidence type="ECO:0000256" key="2">
    <source>
        <dbReference type="ARBA" id="ARBA00022714"/>
    </source>
</evidence>